<dbReference type="AlphaFoldDB" id="A0A2C9LGL0"/>
<feature type="coiled-coil region" evidence="1">
    <location>
        <begin position="401"/>
        <end position="428"/>
    </location>
</feature>
<dbReference type="KEGG" id="bgt:106053079"/>
<gene>
    <name evidence="2" type="primary">106053079</name>
</gene>
<dbReference type="SUPFAM" id="SSF50494">
    <property type="entry name" value="Trypsin-like serine proteases"/>
    <property type="match status" value="1"/>
</dbReference>
<evidence type="ECO:0000313" key="3">
    <source>
        <dbReference type="Proteomes" id="UP000076420"/>
    </source>
</evidence>
<accession>A0A2C9LGL0</accession>
<protein>
    <submittedName>
        <fullName evidence="2">Uncharacterized protein</fullName>
    </submittedName>
</protein>
<evidence type="ECO:0000256" key="1">
    <source>
        <dbReference type="SAM" id="Coils"/>
    </source>
</evidence>
<reference evidence="2" key="1">
    <citation type="submission" date="2020-05" db="UniProtKB">
        <authorList>
            <consortium name="EnsemblMetazoa"/>
        </authorList>
    </citation>
    <scope>IDENTIFICATION</scope>
    <source>
        <strain evidence="2">BB02</strain>
    </source>
</reference>
<keyword evidence="1" id="KW-0175">Coiled coil</keyword>
<dbReference type="VEuPathDB" id="VectorBase:BGLAX_041279"/>
<sequence>MFPKLYGPNQSNVELKIDNELMTTSNNMVNVTNTAVNILFQCTRTTPTPCLLEITNSQNHQTLAKSDGLISICFNVREVLNLTFTFVFCHSRNQKNTFYYIFTPTYTNETQLLKEAGGKNYLNELFTSLTIYVGIFLSGVFVGKWPLHLLYNRYLRCRLQNLLRMVVGVLPWKPRICYSTATVTEDKYAEIMTSLQYEHSLPQECYSQGSCIENRITVSCPKENKHDQFIGLGDLGTKRENEYMRKKDEDVDRIIISVYHLTVQLVVKKCCSSRKKVWPDTQVPYPLASSETPTATMRTGTGRVWRVTKYTNGVDECGGEHREHKTCPCAQCEKSGTPKSVWAKISVSTSKALVYDGFEAEDVQCRLFYDNLNPAELLEGFRVENDNIATDFCSLTCYTCNIALIEKLKEHLEEFNETNNKIQSLQTTLTRLNGFVFIVSHPHGEEKKISFGKIVHKNEIVGVGTRLVYTAPTCPGSSGAPVIAPAHCSSWSYHTQVVHCGQIDSQHNCSGFFSTPVTL</sequence>
<organism evidence="2 3">
    <name type="scientific">Biomphalaria glabrata</name>
    <name type="common">Bloodfluke planorb</name>
    <name type="synonym">Freshwater snail</name>
    <dbReference type="NCBI Taxonomy" id="6526"/>
    <lineage>
        <taxon>Eukaryota</taxon>
        <taxon>Metazoa</taxon>
        <taxon>Spiralia</taxon>
        <taxon>Lophotrochozoa</taxon>
        <taxon>Mollusca</taxon>
        <taxon>Gastropoda</taxon>
        <taxon>Heterobranchia</taxon>
        <taxon>Euthyneura</taxon>
        <taxon>Panpulmonata</taxon>
        <taxon>Hygrophila</taxon>
        <taxon>Lymnaeoidea</taxon>
        <taxon>Planorbidae</taxon>
        <taxon>Biomphalaria</taxon>
    </lineage>
</organism>
<dbReference type="InterPro" id="IPR009003">
    <property type="entry name" value="Peptidase_S1_PA"/>
</dbReference>
<proteinExistence type="predicted"/>
<dbReference type="Proteomes" id="UP000076420">
    <property type="component" value="Unassembled WGS sequence"/>
</dbReference>
<dbReference type="EnsemblMetazoa" id="BGLB030714-RA">
    <property type="protein sequence ID" value="BGLB030714-PA"/>
    <property type="gene ID" value="BGLB030714"/>
</dbReference>
<name>A0A2C9LGL0_BIOGL</name>
<dbReference type="VEuPathDB" id="VectorBase:BGLB030714"/>
<evidence type="ECO:0000313" key="2">
    <source>
        <dbReference type="EnsemblMetazoa" id="BGLB030714-PA"/>
    </source>
</evidence>